<dbReference type="RefSeq" id="XP_075083539.1">
    <property type="nucleotide sequence ID" value="XM_075227438.1"/>
</dbReference>
<sequence>MAIKLVVGGLTMNVISAYSPQAGLDEEVNRRFWEGLDEVVRGIPPTEKLFVGGYFNGHIGTSVGGYGEVHGGFVFRDRNRGGTSMLDFAKAFELVIMNSSFPKRGELGYFSKLRPKLTTYS</sequence>
<keyword evidence="1" id="KW-1185">Reference proteome</keyword>
<organism evidence="1 2">
    <name type="scientific">Nicotiana tabacum</name>
    <name type="common">Common tobacco</name>
    <dbReference type="NCBI Taxonomy" id="4097"/>
    <lineage>
        <taxon>Eukaryota</taxon>
        <taxon>Viridiplantae</taxon>
        <taxon>Streptophyta</taxon>
        <taxon>Embryophyta</taxon>
        <taxon>Tracheophyta</taxon>
        <taxon>Spermatophyta</taxon>
        <taxon>Magnoliopsida</taxon>
        <taxon>eudicotyledons</taxon>
        <taxon>Gunneridae</taxon>
        <taxon>Pentapetalae</taxon>
        <taxon>asterids</taxon>
        <taxon>lamiids</taxon>
        <taxon>Solanales</taxon>
        <taxon>Solanaceae</taxon>
        <taxon>Nicotianoideae</taxon>
        <taxon>Nicotianeae</taxon>
        <taxon>Nicotiana</taxon>
    </lineage>
</organism>
<evidence type="ECO:0000313" key="2">
    <source>
        <dbReference type="RefSeq" id="XP_075083539.1"/>
    </source>
</evidence>
<proteinExistence type="predicted"/>
<name>A0AC58SF05_TOBAC</name>
<reference evidence="1" key="1">
    <citation type="journal article" date="2014" name="Nat. Commun.">
        <title>The tobacco genome sequence and its comparison with those of tomato and potato.</title>
        <authorList>
            <person name="Sierro N."/>
            <person name="Battey J.N."/>
            <person name="Ouadi S."/>
            <person name="Bakaher N."/>
            <person name="Bovet L."/>
            <person name="Willig A."/>
            <person name="Goepfert S."/>
            <person name="Peitsch M.C."/>
            <person name="Ivanov N.V."/>
        </authorList>
    </citation>
    <scope>NUCLEOTIDE SEQUENCE [LARGE SCALE GENOMIC DNA]</scope>
</reference>
<evidence type="ECO:0000313" key="1">
    <source>
        <dbReference type="Proteomes" id="UP000790787"/>
    </source>
</evidence>
<protein>
    <submittedName>
        <fullName evidence="2">Uncharacterized protein LOC142167273</fullName>
    </submittedName>
</protein>
<dbReference type="Proteomes" id="UP000790787">
    <property type="component" value="Chromosome 12"/>
</dbReference>
<reference evidence="2" key="2">
    <citation type="submission" date="2025-08" db="UniProtKB">
        <authorList>
            <consortium name="RefSeq"/>
        </authorList>
    </citation>
    <scope>IDENTIFICATION</scope>
    <source>
        <tissue evidence="2">Leaf</tissue>
    </source>
</reference>
<accession>A0AC58SF05</accession>
<gene>
    <name evidence="2" type="primary">LOC142167273</name>
</gene>